<feature type="transmembrane region" description="Helical" evidence="5">
    <location>
        <begin position="55"/>
        <end position="77"/>
    </location>
</feature>
<name>A0A0V8IT90_9MICC</name>
<dbReference type="EMBL" id="LNQM01000002">
    <property type="protein sequence ID" value="KSU77965.1"/>
    <property type="molecule type" value="Genomic_DNA"/>
</dbReference>
<dbReference type="InterPro" id="IPR050932">
    <property type="entry name" value="TM2D1-3-like"/>
</dbReference>
<feature type="transmembrane region" description="Helical" evidence="5">
    <location>
        <begin position="29"/>
        <end position="48"/>
    </location>
</feature>
<gene>
    <name evidence="7" type="ORF">AS031_07900</name>
</gene>
<evidence type="ECO:0000256" key="5">
    <source>
        <dbReference type="SAM" id="Phobius"/>
    </source>
</evidence>
<feature type="domain" description="TM2" evidence="6">
    <location>
        <begin position="25"/>
        <end position="73"/>
    </location>
</feature>
<evidence type="ECO:0000313" key="8">
    <source>
        <dbReference type="Proteomes" id="UP000053199"/>
    </source>
</evidence>
<reference evidence="7 8" key="1">
    <citation type="journal article" date="2014" name="Arch. Microbiol.">
        <title>Arthrobacter enclensis sp. nov., isolated from sediment sample.</title>
        <authorList>
            <person name="Dastager S.G."/>
            <person name="Liu Q."/>
            <person name="Tang S.K."/>
            <person name="Krishnamurthi S."/>
            <person name="Lee J.C."/>
            <person name="Li W.J."/>
        </authorList>
    </citation>
    <scope>NUCLEOTIDE SEQUENCE [LARGE SCALE GENOMIC DNA]</scope>
    <source>
        <strain evidence="7 8">NIO-1008</strain>
    </source>
</reference>
<dbReference type="PANTHER" id="PTHR21016:SF25">
    <property type="entry name" value="TM2 DOMAIN-CONTAINING PROTEIN DDB_G0277895-RELATED"/>
    <property type="match status" value="1"/>
</dbReference>
<evidence type="ECO:0000259" key="6">
    <source>
        <dbReference type="Pfam" id="PF05154"/>
    </source>
</evidence>
<evidence type="ECO:0000256" key="3">
    <source>
        <dbReference type="ARBA" id="ARBA00022989"/>
    </source>
</evidence>
<protein>
    <recommendedName>
        <fullName evidence="6">TM2 domain-containing protein</fullName>
    </recommendedName>
</protein>
<dbReference type="AlphaFoldDB" id="A0A0V8IT90"/>
<comment type="subcellular location">
    <subcellularLocation>
        <location evidence="1">Membrane</location>
        <topology evidence="1">Multi-pass membrane protein</topology>
    </subcellularLocation>
</comment>
<evidence type="ECO:0000256" key="2">
    <source>
        <dbReference type="ARBA" id="ARBA00022692"/>
    </source>
</evidence>
<sequence>MHEYQPGYVAAYPVQGPGPAQALSSRSFIATWLLALFLGGLGVDRFYLGRTGTGIAKLLTLGGLGIWTLVDIVLVLANRQTDALGLPLRGYDRHKALAFVVTGVVVVLNAVAAAVAGMVLYLAGLHASALPVPGGQAVQSTLAPQPVPTTGPMGQFTTVATQTVTGSGSDRIDTLELDGLPAVVTFRCDDCTGSTALRANGLDGTLVDTTGPYLGEHLIDIFDGSITDEFEVTAAGNWSLTVRDLSDIPAWDGRVEGRGDAVLYFDTEGTEAGLTNSGGGRFVVRGFGAGLTEVPVDSTGKFSGTVKLTTPGYVQILSDGDWSVDPAPAPQAGVVSLRMGSRRG</sequence>
<dbReference type="OrthoDB" id="2004788at2"/>
<keyword evidence="2 5" id="KW-0812">Transmembrane</keyword>
<dbReference type="Pfam" id="PF05154">
    <property type="entry name" value="TM2"/>
    <property type="match status" value="1"/>
</dbReference>
<dbReference type="InterPro" id="IPR007829">
    <property type="entry name" value="TM2"/>
</dbReference>
<evidence type="ECO:0000313" key="7">
    <source>
        <dbReference type="EMBL" id="KSU77965.1"/>
    </source>
</evidence>
<dbReference type="PANTHER" id="PTHR21016">
    <property type="entry name" value="BETA-AMYLOID BINDING PROTEIN-RELATED"/>
    <property type="match status" value="1"/>
</dbReference>
<dbReference type="Proteomes" id="UP000053199">
    <property type="component" value="Unassembled WGS sequence"/>
</dbReference>
<dbReference type="RefSeq" id="WP_058267555.1">
    <property type="nucleotide sequence ID" value="NZ_FMAZ01000002.1"/>
</dbReference>
<organism evidence="7 8">
    <name type="scientific">Pseudarthrobacter enclensis</name>
    <dbReference type="NCBI Taxonomy" id="993070"/>
    <lineage>
        <taxon>Bacteria</taxon>
        <taxon>Bacillati</taxon>
        <taxon>Actinomycetota</taxon>
        <taxon>Actinomycetes</taxon>
        <taxon>Micrococcales</taxon>
        <taxon>Micrococcaceae</taxon>
        <taxon>Pseudarthrobacter</taxon>
    </lineage>
</organism>
<accession>A0A0V8IT90</accession>
<dbReference type="STRING" id="993070.AS031_07900"/>
<evidence type="ECO:0000256" key="1">
    <source>
        <dbReference type="ARBA" id="ARBA00004141"/>
    </source>
</evidence>
<evidence type="ECO:0000256" key="4">
    <source>
        <dbReference type="ARBA" id="ARBA00023136"/>
    </source>
</evidence>
<keyword evidence="3 5" id="KW-1133">Transmembrane helix</keyword>
<proteinExistence type="predicted"/>
<comment type="caution">
    <text evidence="7">The sequence shown here is derived from an EMBL/GenBank/DDBJ whole genome shotgun (WGS) entry which is preliminary data.</text>
</comment>
<dbReference type="GO" id="GO:0016020">
    <property type="term" value="C:membrane"/>
    <property type="evidence" value="ECO:0007669"/>
    <property type="project" value="UniProtKB-SubCell"/>
</dbReference>
<keyword evidence="4 5" id="KW-0472">Membrane</keyword>
<keyword evidence="8" id="KW-1185">Reference proteome</keyword>
<feature type="transmembrane region" description="Helical" evidence="5">
    <location>
        <begin position="97"/>
        <end position="123"/>
    </location>
</feature>